<dbReference type="InterPro" id="IPR014776">
    <property type="entry name" value="4pyrrole_Mease_sub2"/>
</dbReference>
<dbReference type="SUPFAM" id="SSF53790">
    <property type="entry name" value="Tetrapyrrole methylase"/>
    <property type="match status" value="1"/>
</dbReference>
<dbReference type="InterPro" id="IPR014777">
    <property type="entry name" value="4pyrrole_Mease_sub1"/>
</dbReference>
<dbReference type="AlphaFoldDB" id="A0A212JDU6"/>
<dbReference type="InterPro" id="IPR051810">
    <property type="entry name" value="Precorrin_MeTrfase"/>
</dbReference>
<dbReference type="InterPro" id="IPR006363">
    <property type="entry name" value="Cbl_synth_CobJ/CibH_dom"/>
</dbReference>
<dbReference type="PANTHER" id="PTHR47036:SF1">
    <property type="entry name" value="COBALT-FACTOR III C(17)-METHYLTRANSFERASE-RELATED"/>
    <property type="match status" value="1"/>
</dbReference>
<evidence type="ECO:0000259" key="6">
    <source>
        <dbReference type="Pfam" id="PF00590"/>
    </source>
</evidence>
<dbReference type="CDD" id="cd11646">
    <property type="entry name" value="Precorrin_3B_C17_MT"/>
    <property type="match status" value="1"/>
</dbReference>
<dbReference type="InterPro" id="IPR000878">
    <property type="entry name" value="4pyrrol_Mease"/>
</dbReference>
<dbReference type="InterPro" id="IPR035996">
    <property type="entry name" value="4pyrrol_Methylase_sf"/>
</dbReference>
<gene>
    <name evidence="7" type="primary">cbiH</name>
    <name evidence="7" type="ORF">KL86DPRO_11248</name>
</gene>
<sequence>MPDAPTRSAAPSGGELFVIGLGPGNAGLLAPDALAALSAADCIAGYSGYVDLVDPAILKGKEIIATGMRGEVERCEEAIGAARSGKKACLVCSGDPGVYAMAGLVLEMLHARGLSLAEVPLTIVPGIPAVCAAAALLGAPLTHDFACVSLSDLLTEPEVIERRLAHAFAADFVVALYNPRSKKRRDNLARAIGIAKRHREGVTPVGHVRNAFRPDQEVTLSTLAAFDPESADMFSIILVGNGATAFLPAPGGVETDWGKGARMYTPRGYGAKYHLE</sequence>
<protein>
    <submittedName>
        <fullName evidence="7">Cobalt-precorrin-3B C(17)-methyltransferase</fullName>
        <ecNumber evidence="7">2.1.1.-</ecNumber>
    </submittedName>
</protein>
<dbReference type="GO" id="GO:0009236">
    <property type="term" value="P:cobalamin biosynthetic process"/>
    <property type="evidence" value="ECO:0007669"/>
    <property type="project" value="UniProtKB-UniPathway"/>
</dbReference>
<reference evidence="7" key="1">
    <citation type="submission" date="2016-04" db="EMBL/GenBank/DDBJ databases">
        <authorList>
            <person name="Evans L.H."/>
            <person name="Alamgir A."/>
            <person name="Owens N."/>
            <person name="Weber N.D."/>
            <person name="Virtaneva K."/>
            <person name="Barbian K."/>
            <person name="Babar A."/>
            <person name="Rosenke K."/>
        </authorList>
    </citation>
    <scope>NUCLEOTIDE SEQUENCE</scope>
    <source>
        <strain evidence="7">86</strain>
    </source>
</reference>
<accession>A0A212JDU6</accession>
<proteinExistence type="predicted"/>
<dbReference type="NCBIfam" id="TIGR01466">
    <property type="entry name" value="cobJ_cbiH"/>
    <property type="match status" value="1"/>
</dbReference>
<name>A0A212JDU6_9DELT</name>
<evidence type="ECO:0000313" key="7">
    <source>
        <dbReference type="EMBL" id="SBV97620.1"/>
    </source>
</evidence>
<evidence type="ECO:0000256" key="2">
    <source>
        <dbReference type="ARBA" id="ARBA00022573"/>
    </source>
</evidence>
<dbReference type="PANTHER" id="PTHR47036">
    <property type="entry name" value="COBALT-FACTOR III C(17)-METHYLTRANSFERASE-RELATED"/>
    <property type="match status" value="1"/>
</dbReference>
<dbReference type="EMBL" id="FLUQ01000001">
    <property type="protein sequence ID" value="SBV97620.1"/>
    <property type="molecule type" value="Genomic_DNA"/>
</dbReference>
<evidence type="ECO:0000256" key="4">
    <source>
        <dbReference type="ARBA" id="ARBA00022679"/>
    </source>
</evidence>
<evidence type="ECO:0000256" key="1">
    <source>
        <dbReference type="ARBA" id="ARBA00004953"/>
    </source>
</evidence>
<keyword evidence="3 7" id="KW-0489">Methyltransferase</keyword>
<dbReference type="Gene3D" id="3.40.1010.10">
    <property type="entry name" value="Cobalt-precorrin-4 Transmethylase, Domain 1"/>
    <property type="match status" value="1"/>
</dbReference>
<keyword evidence="2" id="KW-0169">Cobalamin biosynthesis</keyword>
<keyword evidence="5" id="KW-0949">S-adenosyl-L-methionine</keyword>
<dbReference type="GO" id="GO:0032259">
    <property type="term" value="P:methylation"/>
    <property type="evidence" value="ECO:0007669"/>
    <property type="project" value="UniProtKB-KW"/>
</dbReference>
<comment type="pathway">
    <text evidence="1">Cofactor biosynthesis; adenosylcobalamin biosynthesis.</text>
</comment>
<keyword evidence="4 7" id="KW-0808">Transferase</keyword>
<dbReference type="UniPathway" id="UPA00148"/>
<dbReference type="Pfam" id="PF00590">
    <property type="entry name" value="TP_methylase"/>
    <property type="match status" value="1"/>
</dbReference>
<evidence type="ECO:0000256" key="5">
    <source>
        <dbReference type="ARBA" id="ARBA00022691"/>
    </source>
</evidence>
<feature type="domain" description="Tetrapyrrole methylase" evidence="6">
    <location>
        <begin position="16"/>
        <end position="225"/>
    </location>
</feature>
<dbReference type="GO" id="GO:0008168">
    <property type="term" value="F:methyltransferase activity"/>
    <property type="evidence" value="ECO:0007669"/>
    <property type="project" value="UniProtKB-KW"/>
</dbReference>
<dbReference type="Gene3D" id="3.30.950.10">
    <property type="entry name" value="Methyltransferase, Cobalt-precorrin-4 Transmethylase, Domain 2"/>
    <property type="match status" value="1"/>
</dbReference>
<organism evidence="7">
    <name type="scientific">uncultured delta proteobacterium</name>
    <dbReference type="NCBI Taxonomy" id="34034"/>
    <lineage>
        <taxon>Bacteria</taxon>
        <taxon>Deltaproteobacteria</taxon>
        <taxon>environmental samples</taxon>
    </lineage>
</organism>
<dbReference type="EC" id="2.1.1.-" evidence="7"/>
<evidence type="ECO:0000256" key="3">
    <source>
        <dbReference type="ARBA" id="ARBA00022603"/>
    </source>
</evidence>